<dbReference type="Proteomes" id="UP000286134">
    <property type="component" value="Unassembled WGS sequence"/>
</dbReference>
<dbReference type="EMBL" id="MCFK01009504">
    <property type="protein sequence ID" value="RKF54766.1"/>
    <property type="molecule type" value="Genomic_DNA"/>
</dbReference>
<comment type="caution">
    <text evidence="1">The sequence shown here is derived from an EMBL/GenBank/DDBJ whole genome shotgun (WGS) entry which is preliminary data.</text>
</comment>
<evidence type="ECO:0000313" key="2">
    <source>
        <dbReference type="Proteomes" id="UP000286134"/>
    </source>
</evidence>
<sequence length="176" mass="19395">MSEDSILATSPAVTLSNEQFAQLIRGLAIPSGVDNSKDGSTRGWFRPQDLVLLQGSKLSVTASSRVGPFASNKVAMQLDHCLKGKAELWYTLKISSTTRAGLKASIENWCEELECRFRMSPGVALEKLERLKYTIGDVRRRKDPEEYLQAIVVLGRSAGTADSEYAQILTAHRHAI</sequence>
<reference evidence="1 2" key="1">
    <citation type="journal article" date="2018" name="BMC Genomics">
        <title>Comparative genome analyses reveal sequence features reflecting distinct modes of host-adaptation between dicot and monocot powdery mildew.</title>
        <authorList>
            <person name="Wu Y."/>
            <person name="Ma X."/>
            <person name="Pan Z."/>
            <person name="Kale S.D."/>
            <person name="Song Y."/>
            <person name="King H."/>
            <person name="Zhang Q."/>
            <person name="Presley C."/>
            <person name="Deng X."/>
            <person name="Wei C.I."/>
            <person name="Xiao S."/>
        </authorList>
    </citation>
    <scope>NUCLEOTIDE SEQUENCE [LARGE SCALE GENOMIC DNA]</scope>
    <source>
        <strain evidence="1">UMSG2</strain>
    </source>
</reference>
<keyword evidence="2" id="KW-1185">Reference proteome</keyword>
<dbReference type="AlphaFoldDB" id="A0A420HBD9"/>
<evidence type="ECO:0000313" key="1">
    <source>
        <dbReference type="EMBL" id="RKF54766.1"/>
    </source>
</evidence>
<evidence type="ECO:0008006" key="3">
    <source>
        <dbReference type="Google" id="ProtNLM"/>
    </source>
</evidence>
<proteinExistence type="predicted"/>
<organism evidence="1 2">
    <name type="scientific">Erysiphe neolycopersici</name>
    <dbReference type="NCBI Taxonomy" id="212602"/>
    <lineage>
        <taxon>Eukaryota</taxon>
        <taxon>Fungi</taxon>
        <taxon>Dikarya</taxon>
        <taxon>Ascomycota</taxon>
        <taxon>Pezizomycotina</taxon>
        <taxon>Leotiomycetes</taxon>
        <taxon>Erysiphales</taxon>
        <taxon>Erysiphaceae</taxon>
        <taxon>Erysiphe</taxon>
    </lineage>
</organism>
<accession>A0A420HBD9</accession>
<dbReference type="OrthoDB" id="5431337at2759"/>
<name>A0A420HBD9_9PEZI</name>
<gene>
    <name evidence="1" type="ORF">OnM2_095032</name>
</gene>
<protein>
    <recommendedName>
        <fullName evidence="3">Retrotransposon gag domain-containing protein</fullName>
    </recommendedName>
</protein>